<sequence length="288" mass="33942">MKSQKFLDVMERIKKAKTKQSNLIEYKQDLAGEERTFFSEEPGILFVLSGELEYQIGETNFILLKQGEYLFYPKGVTVQLEIENGCSSLLLPLTKSITESFIQLLEEYRGFSPRLLEVPKRVCIMQETWSNEIDKLLIDMLEKYLENNDFFIHLYACEVMYHIFPNEYMLSKISYILDMFYYPESIRMVEAFLLQNYQRPLRVRNIVEKVNVSESQLNRLYKRYFQQSPMERLTEIRMEQAALLLKNQSITVTEAAGQVGYQSMSAFVQQFKKKFGVSPKDYQLSGNR</sequence>
<dbReference type="InterPro" id="IPR011051">
    <property type="entry name" value="RmlC_Cupin_sf"/>
</dbReference>
<dbReference type="PROSITE" id="PS01124">
    <property type="entry name" value="HTH_ARAC_FAMILY_2"/>
    <property type="match status" value="1"/>
</dbReference>
<evidence type="ECO:0000313" key="6">
    <source>
        <dbReference type="Proteomes" id="UP000193006"/>
    </source>
</evidence>
<dbReference type="AlphaFoldDB" id="A0A1X9M9X6"/>
<evidence type="ECO:0000256" key="1">
    <source>
        <dbReference type="ARBA" id="ARBA00023015"/>
    </source>
</evidence>
<dbReference type="CDD" id="cd02208">
    <property type="entry name" value="cupin_RmlC-like"/>
    <property type="match status" value="1"/>
</dbReference>
<dbReference type="InterPro" id="IPR018060">
    <property type="entry name" value="HTH_AraC"/>
</dbReference>
<proteinExistence type="predicted"/>
<dbReference type="STRING" id="199441.BkAM31D_10410"/>
<evidence type="ECO:0000313" key="5">
    <source>
        <dbReference type="EMBL" id="ARK30206.1"/>
    </source>
</evidence>
<dbReference type="SMART" id="SM00342">
    <property type="entry name" value="HTH_ARAC"/>
    <property type="match status" value="1"/>
</dbReference>
<evidence type="ECO:0000256" key="3">
    <source>
        <dbReference type="ARBA" id="ARBA00023163"/>
    </source>
</evidence>
<dbReference type="KEGG" id="bkw:BkAM31D_10410"/>
<reference evidence="5 6" key="1">
    <citation type="submission" date="2017-04" db="EMBL/GenBank/DDBJ databases">
        <title>Bacillus krulwichiae AM31D Genome sequencing and assembly.</title>
        <authorList>
            <person name="Krulwich T.A."/>
            <person name="Anastor L."/>
            <person name="Ehrlich R."/>
            <person name="Ehrlich G.D."/>
            <person name="Janto B."/>
        </authorList>
    </citation>
    <scope>NUCLEOTIDE SEQUENCE [LARGE SCALE GENOMIC DNA]</scope>
    <source>
        <strain evidence="5 6">AM31D</strain>
    </source>
</reference>
<evidence type="ECO:0000256" key="2">
    <source>
        <dbReference type="ARBA" id="ARBA00023125"/>
    </source>
</evidence>
<dbReference type="InterPro" id="IPR014710">
    <property type="entry name" value="RmlC-like_jellyroll"/>
</dbReference>
<dbReference type="GO" id="GO:0003700">
    <property type="term" value="F:DNA-binding transcription factor activity"/>
    <property type="evidence" value="ECO:0007669"/>
    <property type="project" value="InterPro"/>
</dbReference>
<dbReference type="Pfam" id="PF12833">
    <property type="entry name" value="HTH_18"/>
    <property type="match status" value="1"/>
</dbReference>
<dbReference type="Proteomes" id="UP000193006">
    <property type="component" value="Chromosome"/>
</dbReference>
<dbReference type="InterPro" id="IPR009057">
    <property type="entry name" value="Homeodomain-like_sf"/>
</dbReference>
<dbReference type="PRINTS" id="PR00032">
    <property type="entry name" value="HTHARAC"/>
</dbReference>
<keyword evidence="3" id="KW-0804">Transcription</keyword>
<feature type="domain" description="HTH araC/xylS-type" evidence="4">
    <location>
        <begin position="187"/>
        <end position="285"/>
    </location>
</feature>
<keyword evidence="6" id="KW-1185">Reference proteome</keyword>
<keyword evidence="1" id="KW-0805">Transcription regulation</keyword>
<dbReference type="InterPro" id="IPR020449">
    <property type="entry name" value="Tscrpt_reg_AraC-type_HTH"/>
</dbReference>
<dbReference type="Gene3D" id="1.10.10.60">
    <property type="entry name" value="Homeodomain-like"/>
    <property type="match status" value="2"/>
</dbReference>
<dbReference type="RefSeq" id="WP_169801089.1">
    <property type="nucleotide sequence ID" value="NZ_CP020814.1"/>
</dbReference>
<dbReference type="PANTHER" id="PTHR43280:SF2">
    <property type="entry name" value="HTH-TYPE TRANSCRIPTIONAL REGULATOR EXSA"/>
    <property type="match status" value="1"/>
</dbReference>
<dbReference type="Gene3D" id="2.60.120.10">
    <property type="entry name" value="Jelly Rolls"/>
    <property type="match status" value="1"/>
</dbReference>
<dbReference type="SUPFAM" id="SSF46689">
    <property type="entry name" value="Homeodomain-like"/>
    <property type="match status" value="2"/>
</dbReference>
<accession>A0A1X9M9X6</accession>
<organism evidence="5 6">
    <name type="scientific">Halalkalibacter krulwichiae</name>
    <dbReference type="NCBI Taxonomy" id="199441"/>
    <lineage>
        <taxon>Bacteria</taxon>
        <taxon>Bacillati</taxon>
        <taxon>Bacillota</taxon>
        <taxon>Bacilli</taxon>
        <taxon>Bacillales</taxon>
        <taxon>Bacillaceae</taxon>
        <taxon>Halalkalibacter</taxon>
    </lineage>
</organism>
<name>A0A1X9M9X6_9BACI</name>
<dbReference type="PANTHER" id="PTHR43280">
    <property type="entry name" value="ARAC-FAMILY TRANSCRIPTIONAL REGULATOR"/>
    <property type="match status" value="1"/>
</dbReference>
<dbReference type="GO" id="GO:0043565">
    <property type="term" value="F:sequence-specific DNA binding"/>
    <property type="evidence" value="ECO:0007669"/>
    <property type="project" value="InterPro"/>
</dbReference>
<dbReference type="EMBL" id="CP020814">
    <property type="protein sequence ID" value="ARK30206.1"/>
    <property type="molecule type" value="Genomic_DNA"/>
</dbReference>
<dbReference type="SUPFAM" id="SSF51182">
    <property type="entry name" value="RmlC-like cupins"/>
    <property type="match status" value="1"/>
</dbReference>
<keyword evidence="2" id="KW-0238">DNA-binding</keyword>
<gene>
    <name evidence="5" type="primary">virF</name>
    <name evidence="5" type="ORF">BkAM31D_10410</name>
</gene>
<protein>
    <submittedName>
        <fullName evidence="5">Virulence regulon transcriptional activator VirF</fullName>
    </submittedName>
</protein>
<evidence type="ECO:0000259" key="4">
    <source>
        <dbReference type="PROSITE" id="PS01124"/>
    </source>
</evidence>